<dbReference type="GO" id="GO:0005525">
    <property type="term" value="F:GTP binding"/>
    <property type="evidence" value="ECO:0007669"/>
    <property type="project" value="UniProtKB-UniRule"/>
</dbReference>
<evidence type="ECO:0000256" key="4">
    <source>
        <dbReference type="ARBA" id="ARBA00022730"/>
    </source>
</evidence>
<evidence type="ECO:0000256" key="10">
    <source>
        <dbReference type="HAMAP-Rule" id="MF_01820"/>
    </source>
</evidence>
<evidence type="ECO:0000256" key="9">
    <source>
        <dbReference type="ARBA" id="ARBA00023134"/>
    </source>
</evidence>
<protein>
    <recommendedName>
        <fullName evidence="10">Small ribosomal subunit biogenesis GTPase RsgA</fullName>
        <ecNumber evidence="10">3.6.1.-</ecNumber>
    </recommendedName>
</protein>
<evidence type="ECO:0000256" key="1">
    <source>
        <dbReference type="ARBA" id="ARBA00022490"/>
    </source>
</evidence>
<evidence type="ECO:0000256" key="2">
    <source>
        <dbReference type="ARBA" id="ARBA00022517"/>
    </source>
</evidence>
<dbReference type="EMBL" id="CP024965">
    <property type="protein sequence ID" value="ATZ18600.1"/>
    <property type="molecule type" value="Genomic_DNA"/>
</dbReference>
<keyword evidence="2 10" id="KW-0690">Ribosome biogenesis</keyword>
<keyword evidence="9 10" id="KW-0342">GTP-binding</keyword>
<dbReference type="PANTHER" id="PTHR32120">
    <property type="entry name" value="SMALL RIBOSOMAL SUBUNIT BIOGENESIS GTPASE RSGA"/>
    <property type="match status" value="1"/>
</dbReference>
<proteinExistence type="inferred from homology"/>
<dbReference type="GO" id="GO:0042274">
    <property type="term" value="P:ribosomal small subunit biogenesis"/>
    <property type="evidence" value="ECO:0007669"/>
    <property type="project" value="UniProtKB-UniRule"/>
</dbReference>
<gene>
    <name evidence="13" type="primary">engC</name>
    <name evidence="10" type="synonym">rsgA</name>
    <name evidence="13" type="ORF">ESOMN_v1c02160</name>
</gene>
<evidence type="ECO:0000313" key="13">
    <source>
        <dbReference type="EMBL" id="ATZ18600.1"/>
    </source>
</evidence>
<name>A0A2K8NXQ3_9MOLU</name>
<evidence type="ECO:0000256" key="6">
    <source>
        <dbReference type="ARBA" id="ARBA00022801"/>
    </source>
</evidence>
<reference evidence="13 14" key="1">
    <citation type="submission" date="2017-11" db="EMBL/GenBank/DDBJ databases">
        <title>Genome sequence of Entomoplasma somnilux PYAN-1 (ATCC 49194).</title>
        <authorList>
            <person name="Lo W.-S."/>
            <person name="Gasparich G.E."/>
            <person name="Kuo C.-H."/>
        </authorList>
    </citation>
    <scope>NUCLEOTIDE SEQUENCE [LARGE SCALE GENOMIC DNA]</scope>
    <source>
        <strain evidence="13 14">PYAN-1</strain>
    </source>
</reference>
<keyword evidence="14" id="KW-1185">Reference proteome</keyword>
<dbReference type="InterPro" id="IPR031944">
    <property type="entry name" value="RsgA_N"/>
</dbReference>
<comment type="subunit">
    <text evidence="10">Monomer. Associates with 30S ribosomal subunit, binds 16S rRNA.</text>
</comment>
<comment type="subcellular location">
    <subcellularLocation>
        <location evidence="10">Cytoplasm</location>
    </subcellularLocation>
</comment>
<dbReference type="NCBIfam" id="TIGR00157">
    <property type="entry name" value="ribosome small subunit-dependent GTPase A"/>
    <property type="match status" value="1"/>
</dbReference>
<dbReference type="InterPro" id="IPR030378">
    <property type="entry name" value="G_CP_dom"/>
</dbReference>
<dbReference type="RefSeq" id="WP_024863714.1">
    <property type="nucleotide sequence ID" value="NZ_CP024965.1"/>
</dbReference>
<dbReference type="GO" id="GO:0046872">
    <property type="term" value="F:metal ion binding"/>
    <property type="evidence" value="ECO:0007669"/>
    <property type="project" value="UniProtKB-KW"/>
</dbReference>
<evidence type="ECO:0000313" key="14">
    <source>
        <dbReference type="Proteomes" id="UP000232230"/>
    </source>
</evidence>
<keyword evidence="3 10" id="KW-0479">Metal-binding</keyword>
<dbReference type="SUPFAM" id="SSF52540">
    <property type="entry name" value="P-loop containing nucleoside triphosphate hydrolases"/>
    <property type="match status" value="1"/>
</dbReference>
<comment type="cofactor">
    <cofactor evidence="10">
        <name>Zn(2+)</name>
        <dbReference type="ChEBI" id="CHEBI:29105"/>
    </cofactor>
    <text evidence="10">Binds 1 zinc ion per subunit.</text>
</comment>
<feature type="binding site" evidence="10">
    <location>
        <position position="255"/>
    </location>
    <ligand>
        <name>Zn(2+)</name>
        <dbReference type="ChEBI" id="CHEBI:29105"/>
    </ligand>
</feature>
<evidence type="ECO:0000259" key="12">
    <source>
        <dbReference type="PROSITE" id="PS51721"/>
    </source>
</evidence>
<feature type="domain" description="EngC GTPase" evidence="11">
    <location>
        <begin position="72"/>
        <end position="224"/>
    </location>
</feature>
<dbReference type="GO" id="GO:0003924">
    <property type="term" value="F:GTPase activity"/>
    <property type="evidence" value="ECO:0007669"/>
    <property type="project" value="UniProtKB-UniRule"/>
</dbReference>
<feature type="binding site" evidence="10">
    <location>
        <position position="257"/>
    </location>
    <ligand>
        <name>Zn(2+)</name>
        <dbReference type="ChEBI" id="CHEBI:29105"/>
    </ligand>
</feature>
<dbReference type="Proteomes" id="UP000232230">
    <property type="component" value="Chromosome"/>
</dbReference>
<dbReference type="Pfam" id="PF16745">
    <property type="entry name" value="RsgA_N"/>
    <property type="match status" value="1"/>
</dbReference>
<evidence type="ECO:0000256" key="3">
    <source>
        <dbReference type="ARBA" id="ARBA00022723"/>
    </source>
</evidence>
<evidence type="ECO:0000259" key="11">
    <source>
        <dbReference type="PROSITE" id="PS50936"/>
    </source>
</evidence>
<keyword evidence="4 10" id="KW-0699">rRNA-binding</keyword>
<evidence type="ECO:0000256" key="5">
    <source>
        <dbReference type="ARBA" id="ARBA00022741"/>
    </source>
</evidence>
<comment type="similarity">
    <text evidence="10">Belongs to the TRAFAC class YlqF/YawG GTPase family. RsgA subfamily.</text>
</comment>
<dbReference type="HAMAP" id="MF_01820">
    <property type="entry name" value="GTPase_RsgA"/>
    <property type="match status" value="1"/>
</dbReference>
<dbReference type="InterPro" id="IPR012340">
    <property type="entry name" value="NA-bd_OB-fold"/>
</dbReference>
<sequence length="295" mass="33948">MKGIIVSIASRQSKVLVDGKYFICEARGNIKKTFNPLVGDVVDIEIIDELTKHALITNIYPRKNELYRPKIANLDQVLIVTSVKEPELATYILNKYIWMLEIMKIKPVLIFTKLDLITSDDQYIIDKISSYKKMGYEVFCIDNKKPDQIILDNLHQQLQNKVNVFTGQSGAGKSSTLNNFLNFEKQIKTQEISMSLNRGKHTTTDIQLYPINGNILIADTPGFSSFELKSIEISDLLYNLKIFKNYINKCQFNDCKHLNEKKCQVKIAVEQKLIPHFIYNDYKKLVKELATSKRG</sequence>
<feature type="domain" description="CP-type G" evidence="12">
    <location>
        <begin position="63"/>
        <end position="226"/>
    </location>
</feature>
<feature type="binding site" evidence="10">
    <location>
        <begin position="167"/>
        <end position="175"/>
    </location>
    <ligand>
        <name>GTP</name>
        <dbReference type="ChEBI" id="CHEBI:37565"/>
    </ligand>
</feature>
<dbReference type="PROSITE" id="PS51721">
    <property type="entry name" value="G_CP"/>
    <property type="match status" value="1"/>
</dbReference>
<comment type="function">
    <text evidence="10">One of several proteins that assist in the late maturation steps of the functional core of the 30S ribosomal subunit. Helps release RbfA from mature subunits. May play a role in the assembly of ribosomal proteins into the subunit. Circularly permuted GTPase that catalyzes slow GTP hydrolysis, GTPase activity is stimulated by the 30S ribosomal subunit.</text>
</comment>
<dbReference type="CDD" id="cd01854">
    <property type="entry name" value="YjeQ_EngC"/>
    <property type="match status" value="1"/>
</dbReference>
<dbReference type="InterPro" id="IPR027417">
    <property type="entry name" value="P-loop_NTPase"/>
</dbReference>
<keyword evidence="6 10" id="KW-0378">Hydrolase</keyword>
<keyword evidence="5 10" id="KW-0547">Nucleotide-binding</keyword>
<feature type="binding site" evidence="10">
    <location>
        <position position="250"/>
    </location>
    <ligand>
        <name>Zn(2+)</name>
        <dbReference type="ChEBI" id="CHEBI:29105"/>
    </ligand>
</feature>
<keyword evidence="8 10" id="KW-0694">RNA-binding</keyword>
<dbReference type="GO" id="GO:0019843">
    <property type="term" value="F:rRNA binding"/>
    <property type="evidence" value="ECO:0007669"/>
    <property type="project" value="UniProtKB-KW"/>
</dbReference>
<dbReference type="SUPFAM" id="SSF50249">
    <property type="entry name" value="Nucleic acid-binding proteins"/>
    <property type="match status" value="1"/>
</dbReference>
<evidence type="ECO:0000256" key="8">
    <source>
        <dbReference type="ARBA" id="ARBA00022884"/>
    </source>
</evidence>
<dbReference type="Pfam" id="PF03193">
    <property type="entry name" value="RsgA_GTPase"/>
    <property type="match status" value="1"/>
</dbReference>
<organism evidence="13 14">
    <name type="scientific">Williamsoniiplasma somnilux</name>
    <dbReference type="NCBI Taxonomy" id="215578"/>
    <lineage>
        <taxon>Bacteria</taxon>
        <taxon>Bacillati</taxon>
        <taxon>Mycoplasmatota</taxon>
        <taxon>Mollicutes</taxon>
        <taxon>Entomoplasmatales</taxon>
        <taxon>Williamsoniiplasma</taxon>
    </lineage>
</organism>
<feature type="binding site" evidence="10">
    <location>
        <begin position="112"/>
        <end position="115"/>
    </location>
    <ligand>
        <name>GTP</name>
        <dbReference type="ChEBI" id="CHEBI:37565"/>
    </ligand>
</feature>
<feature type="binding site" evidence="10">
    <location>
        <position position="263"/>
    </location>
    <ligand>
        <name>Zn(2+)</name>
        <dbReference type="ChEBI" id="CHEBI:29105"/>
    </ligand>
</feature>
<dbReference type="InterPro" id="IPR010914">
    <property type="entry name" value="RsgA_GTPase_dom"/>
</dbReference>
<dbReference type="Gene3D" id="1.10.40.50">
    <property type="entry name" value="Probable gtpase engc, domain 3"/>
    <property type="match status" value="1"/>
</dbReference>
<dbReference type="GO" id="GO:0005737">
    <property type="term" value="C:cytoplasm"/>
    <property type="evidence" value="ECO:0007669"/>
    <property type="project" value="UniProtKB-SubCell"/>
</dbReference>
<dbReference type="AlphaFoldDB" id="A0A2K8NXQ3"/>
<keyword evidence="1 10" id="KW-0963">Cytoplasm</keyword>
<dbReference type="EC" id="3.6.1.-" evidence="10"/>
<keyword evidence="7 10" id="KW-0862">Zinc</keyword>
<dbReference type="InterPro" id="IPR004881">
    <property type="entry name" value="Ribosome_biogen_GTPase_RsgA"/>
</dbReference>
<dbReference type="Gene3D" id="3.40.50.300">
    <property type="entry name" value="P-loop containing nucleotide triphosphate hydrolases"/>
    <property type="match status" value="1"/>
</dbReference>
<evidence type="ECO:0000256" key="7">
    <source>
        <dbReference type="ARBA" id="ARBA00022833"/>
    </source>
</evidence>
<dbReference type="KEGG" id="esx:ESOMN_v1c02160"/>
<dbReference type="PANTHER" id="PTHR32120:SF11">
    <property type="entry name" value="SMALL RIBOSOMAL SUBUNIT BIOGENESIS GTPASE RSGA 1, MITOCHONDRIAL-RELATED"/>
    <property type="match status" value="1"/>
</dbReference>
<dbReference type="Gene3D" id="2.40.50.140">
    <property type="entry name" value="Nucleic acid-binding proteins"/>
    <property type="match status" value="1"/>
</dbReference>
<accession>A0A2K8NXQ3</accession>
<dbReference type="PROSITE" id="PS50936">
    <property type="entry name" value="ENGC_GTPASE"/>
    <property type="match status" value="1"/>
</dbReference>